<feature type="domain" description="Swiss Army Knife 2H phosphoesterase" evidence="2">
    <location>
        <begin position="97"/>
        <end position="191"/>
    </location>
</feature>
<evidence type="ECO:0000256" key="1">
    <source>
        <dbReference type="SAM" id="SignalP"/>
    </source>
</evidence>
<comment type="caution">
    <text evidence="3">The sequence shown here is derived from an EMBL/GenBank/DDBJ whole genome shotgun (WGS) entry which is preliminary data.</text>
</comment>
<dbReference type="Proteomes" id="UP001157134">
    <property type="component" value="Unassembled WGS sequence"/>
</dbReference>
<protein>
    <recommendedName>
        <fullName evidence="2">Swiss Army Knife 2H phosphoesterase domain-containing protein</fullName>
    </recommendedName>
</protein>
<feature type="chain" id="PRO_5046776654" description="Swiss Army Knife 2H phosphoesterase domain-containing protein" evidence="1">
    <location>
        <begin position="27"/>
        <end position="204"/>
    </location>
</feature>
<accession>A0ABQ6HDS1</accession>
<name>A0ABQ6HDS1_9GAMM</name>
<gene>
    <name evidence="3" type="ORF">tloyanaT_19410</name>
</gene>
<dbReference type="EMBL" id="BSSV01000003">
    <property type="protein sequence ID" value="GLX85689.1"/>
    <property type="molecule type" value="Genomic_DNA"/>
</dbReference>
<dbReference type="RefSeq" id="WP_284298025.1">
    <property type="nucleotide sequence ID" value="NZ_BSSV01000003.1"/>
</dbReference>
<evidence type="ECO:0000259" key="2">
    <source>
        <dbReference type="Pfam" id="PF22547"/>
    </source>
</evidence>
<feature type="signal peptide" evidence="1">
    <location>
        <begin position="1"/>
        <end position="26"/>
    </location>
</feature>
<organism evidence="3 4">
    <name type="scientific">Thalassotalea loyana</name>
    <dbReference type="NCBI Taxonomy" id="280483"/>
    <lineage>
        <taxon>Bacteria</taxon>
        <taxon>Pseudomonadati</taxon>
        <taxon>Pseudomonadota</taxon>
        <taxon>Gammaproteobacteria</taxon>
        <taxon>Alteromonadales</taxon>
        <taxon>Colwelliaceae</taxon>
        <taxon>Thalassotalea</taxon>
    </lineage>
</organism>
<proteinExistence type="predicted"/>
<keyword evidence="4" id="KW-1185">Reference proteome</keyword>
<reference evidence="3 4" key="1">
    <citation type="submission" date="2023-03" db="EMBL/GenBank/DDBJ databases">
        <title>Thalassotalea loyana LMG 22536T draft genome sequence.</title>
        <authorList>
            <person name="Sawabe T."/>
        </authorList>
    </citation>
    <scope>NUCLEOTIDE SEQUENCE [LARGE SCALE GENOMIC DNA]</scope>
    <source>
        <strain evidence="3 4">LMG 22536</strain>
    </source>
</reference>
<evidence type="ECO:0000313" key="3">
    <source>
        <dbReference type="EMBL" id="GLX85689.1"/>
    </source>
</evidence>
<dbReference type="Pfam" id="PF22547">
    <property type="entry name" value="2H-SAK"/>
    <property type="match status" value="1"/>
</dbReference>
<dbReference type="InterPro" id="IPR054498">
    <property type="entry name" value="2H-SAK"/>
</dbReference>
<sequence>MFKIKSSTLSMSLALSLAFFPGLSMSQTSDDSSPLARALKNNKEKVYSISEDQNLAQWLTIKPVVLKDSSGLVYLGGRISKAQVDTYLKQMKKILGVNFDTYRQNQGARDHYTFHLTLINPYEYQNIDVSKLDLNKGIAVELVGLGTVSNDENTAYYVVAHSPEAQFFRQQVQLGPKDFHVTLGFNKSDVYNRGKGRDTLVKNK</sequence>
<evidence type="ECO:0000313" key="4">
    <source>
        <dbReference type="Proteomes" id="UP001157134"/>
    </source>
</evidence>
<keyword evidence="1" id="KW-0732">Signal</keyword>